<name>A0ACC2XCX5_9TREE</name>
<accession>A0ACC2XCX5</accession>
<dbReference type="Proteomes" id="UP001234202">
    <property type="component" value="Unassembled WGS sequence"/>
</dbReference>
<comment type="caution">
    <text evidence="1">The sequence shown here is derived from an EMBL/GenBank/DDBJ whole genome shotgun (WGS) entry which is preliminary data.</text>
</comment>
<dbReference type="EMBL" id="JASBWV010000018">
    <property type="protein sequence ID" value="KAJ9121214.1"/>
    <property type="molecule type" value="Genomic_DNA"/>
</dbReference>
<evidence type="ECO:0000313" key="1">
    <source>
        <dbReference type="EMBL" id="KAJ9121214.1"/>
    </source>
</evidence>
<gene>
    <name evidence="1" type="ORF">QFC24_004889</name>
</gene>
<evidence type="ECO:0000313" key="2">
    <source>
        <dbReference type="Proteomes" id="UP001234202"/>
    </source>
</evidence>
<sequence>MATKYLILSDEIGYYTIRPRDCWITDAASTPSKELVQAQTTKVEPAVRPSPLEAEPDTQMLVDSLRVEAPNPQPEATDQFSASEDQPDNQAMKGRTVRDRDIQYNARKGLYQREREGQNSEEKTTAGGNSMDTSSDGPEASNITALEGGGEDENEENATSRDRGKNMTCSVIDLYTMHDG</sequence>
<organism evidence="1 2">
    <name type="scientific">Naganishia onofrii</name>
    <dbReference type="NCBI Taxonomy" id="1851511"/>
    <lineage>
        <taxon>Eukaryota</taxon>
        <taxon>Fungi</taxon>
        <taxon>Dikarya</taxon>
        <taxon>Basidiomycota</taxon>
        <taxon>Agaricomycotina</taxon>
        <taxon>Tremellomycetes</taxon>
        <taxon>Filobasidiales</taxon>
        <taxon>Filobasidiaceae</taxon>
        <taxon>Naganishia</taxon>
    </lineage>
</organism>
<protein>
    <submittedName>
        <fullName evidence="1">Uncharacterized protein</fullName>
    </submittedName>
</protein>
<keyword evidence="2" id="KW-1185">Reference proteome</keyword>
<reference evidence="1" key="1">
    <citation type="submission" date="2023-04" db="EMBL/GenBank/DDBJ databases">
        <title>Draft Genome sequencing of Naganishia species isolated from polar environments using Oxford Nanopore Technology.</title>
        <authorList>
            <person name="Leo P."/>
            <person name="Venkateswaran K."/>
        </authorList>
    </citation>
    <scope>NUCLEOTIDE SEQUENCE</scope>
    <source>
        <strain evidence="1">DBVPG 5303</strain>
    </source>
</reference>
<proteinExistence type="predicted"/>